<evidence type="ECO:0000313" key="2">
    <source>
        <dbReference type="Proteomes" id="UP001165064"/>
    </source>
</evidence>
<dbReference type="EMBL" id="BSXS01000411">
    <property type="protein sequence ID" value="GME72397.1"/>
    <property type="molecule type" value="Genomic_DNA"/>
</dbReference>
<dbReference type="Proteomes" id="UP001165064">
    <property type="component" value="Unassembled WGS sequence"/>
</dbReference>
<organism evidence="1 2">
    <name type="scientific">Ambrosiozyma monospora</name>
    <name type="common">Yeast</name>
    <name type="synonym">Endomycopsis monosporus</name>
    <dbReference type="NCBI Taxonomy" id="43982"/>
    <lineage>
        <taxon>Eukaryota</taxon>
        <taxon>Fungi</taxon>
        <taxon>Dikarya</taxon>
        <taxon>Ascomycota</taxon>
        <taxon>Saccharomycotina</taxon>
        <taxon>Pichiomycetes</taxon>
        <taxon>Pichiales</taxon>
        <taxon>Pichiaceae</taxon>
        <taxon>Ambrosiozyma</taxon>
    </lineage>
</organism>
<proteinExistence type="predicted"/>
<reference evidence="1" key="1">
    <citation type="submission" date="2023-04" db="EMBL/GenBank/DDBJ databases">
        <title>Ambrosiozyma monospora NBRC 10751.</title>
        <authorList>
            <person name="Ichikawa N."/>
            <person name="Sato H."/>
            <person name="Tonouchi N."/>
        </authorList>
    </citation>
    <scope>NUCLEOTIDE SEQUENCE</scope>
    <source>
        <strain evidence="1">NBRC 10751</strain>
    </source>
</reference>
<protein>
    <submittedName>
        <fullName evidence="1">Unnamed protein product</fullName>
    </submittedName>
</protein>
<accession>A0ACB5STE0</accession>
<sequence length="170" mass="19485">MSVASKSVAFNVTPGFLQYFLKMGLEEGDYSDVTVKAFGKEYKLHKLVLGRISYFKAMMEWPSPDSEEADDGDEANESNSKNPYLELELEEYMDQQMFEIVLARVYGSPNVKKECKSGAKSLAAGDFFWHDGYVALVKFQRHFCSVRSYIKCPKLNGSAMIRIKLHKRYF</sequence>
<comment type="caution">
    <text evidence="1">The sequence shown here is derived from an EMBL/GenBank/DDBJ whole genome shotgun (WGS) entry which is preliminary data.</text>
</comment>
<evidence type="ECO:0000313" key="1">
    <source>
        <dbReference type="EMBL" id="GME72397.1"/>
    </source>
</evidence>
<name>A0ACB5STE0_AMBMO</name>
<gene>
    <name evidence="1" type="ORF">Amon02_000097600</name>
</gene>
<keyword evidence="2" id="KW-1185">Reference proteome</keyword>